<protein>
    <recommendedName>
        <fullName evidence="12">MFS transporter</fullName>
    </recommendedName>
</protein>
<evidence type="ECO:0000256" key="7">
    <source>
        <dbReference type="ARBA" id="ARBA00023136"/>
    </source>
</evidence>
<feature type="transmembrane region" description="Helical" evidence="9">
    <location>
        <begin position="112"/>
        <end position="137"/>
    </location>
</feature>
<dbReference type="InterPro" id="IPR039672">
    <property type="entry name" value="MFS_2"/>
</dbReference>
<dbReference type="GO" id="GO:0005886">
    <property type="term" value="C:plasma membrane"/>
    <property type="evidence" value="ECO:0007669"/>
    <property type="project" value="UniProtKB-SubCell"/>
</dbReference>
<dbReference type="SUPFAM" id="SSF103473">
    <property type="entry name" value="MFS general substrate transporter"/>
    <property type="match status" value="2"/>
</dbReference>
<dbReference type="GO" id="GO:0015293">
    <property type="term" value="F:symporter activity"/>
    <property type="evidence" value="ECO:0007669"/>
    <property type="project" value="InterPro"/>
</dbReference>
<dbReference type="GO" id="GO:0006814">
    <property type="term" value="P:sodium ion transport"/>
    <property type="evidence" value="ECO:0007669"/>
    <property type="project" value="InterPro"/>
</dbReference>
<evidence type="ECO:0000256" key="1">
    <source>
        <dbReference type="ARBA" id="ARBA00004651"/>
    </source>
</evidence>
<keyword evidence="4" id="KW-1003">Cell membrane</keyword>
<evidence type="ECO:0000256" key="9">
    <source>
        <dbReference type="SAM" id="Phobius"/>
    </source>
</evidence>
<keyword evidence="11" id="KW-1185">Reference proteome</keyword>
<keyword evidence="6 9" id="KW-1133">Transmembrane helix</keyword>
<dbReference type="InterPro" id="IPR018043">
    <property type="entry name" value="Na/Gal_symport_CS"/>
</dbReference>
<dbReference type="OrthoDB" id="197206at2759"/>
<keyword evidence="7 9" id="KW-0472">Membrane</keyword>
<dbReference type="PANTHER" id="PTHR11328">
    <property type="entry name" value="MAJOR FACILITATOR SUPERFAMILY DOMAIN-CONTAINING PROTEIN"/>
    <property type="match status" value="1"/>
</dbReference>
<evidence type="ECO:0000256" key="3">
    <source>
        <dbReference type="ARBA" id="ARBA00022448"/>
    </source>
</evidence>
<feature type="transmembrane region" description="Helical" evidence="9">
    <location>
        <begin position="404"/>
        <end position="425"/>
    </location>
</feature>
<evidence type="ECO:0000256" key="8">
    <source>
        <dbReference type="SAM" id="MobiDB-lite"/>
    </source>
</evidence>
<keyword evidence="5 9" id="KW-0812">Transmembrane</keyword>
<dbReference type="PANTHER" id="PTHR11328:SF24">
    <property type="entry name" value="MAJOR FACILITATOR SUPERFAMILY (MFS) PROFILE DOMAIN-CONTAINING PROTEIN"/>
    <property type="match status" value="1"/>
</dbReference>
<dbReference type="Proteomes" id="UP001165082">
    <property type="component" value="Unassembled WGS sequence"/>
</dbReference>
<dbReference type="GO" id="GO:0008643">
    <property type="term" value="P:carbohydrate transport"/>
    <property type="evidence" value="ECO:0007669"/>
    <property type="project" value="InterPro"/>
</dbReference>
<sequence>MSTDKVPVPRITKVLLGIGEAVMISNTLTTGFFLNSYLLETACLDGVHVAVIQVVQGFFDVVNDPIVGTLSDHTRTRWGRRRPWMLLGSMVLPVSYWLLFCQSPFSNEDFKLFYYMFCFCGVSFGVTCMNISISALVPELTDDYDERTSLSSYRLAIGNLTAFGSLMVMTQMLSNYSAADKAAGYRDSALVVAIIMAILGVTCFTFIREKFMTTNAENMNSIEGPASPPKKKKSYDEMIEDGSPTTRTRKTSSIGCSFASLPFWLKLSKAKGKRFAYNCAAAGLMVFTSCLTFNSSLLFGYFCASGIGLNLIVVYLIPYSMLPDCIEEDEYRTGRRREGIYVGFFGFMMKISVTLAMGFTNVLLKVVGYQAPTETCGDGIEEEDEELDENGALPATQNFATKKVIRFLVGVGPACFFAIAMLCVARYPITKDYHADLLRKIEEKKKLGLSQEPGSVRVLRTKSQEERDGRRGGDEFGINTSAVALQFEEKQL</sequence>
<gene>
    <name evidence="10" type="ORF">TrRE_jg5760</name>
</gene>
<feature type="transmembrane region" description="Helical" evidence="9">
    <location>
        <begin position="188"/>
        <end position="207"/>
    </location>
</feature>
<evidence type="ECO:0008006" key="12">
    <source>
        <dbReference type="Google" id="ProtNLM"/>
    </source>
</evidence>
<organism evidence="10 11">
    <name type="scientific">Triparma retinervis</name>
    <dbReference type="NCBI Taxonomy" id="2557542"/>
    <lineage>
        <taxon>Eukaryota</taxon>
        <taxon>Sar</taxon>
        <taxon>Stramenopiles</taxon>
        <taxon>Ochrophyta</taxon>
        <taxon>Bolidophyceae</taxon>
        <taxon>Parmales</taxon>
        <taxon>Triparmaceae</taxon>
        <taxon>Triparma</taxon>
    </lineage>
</organism>
<dbReference type="Pfam" id="PF13347">
    <property type="entry name" value="MFS_2"/>
    <property type="match status" value="2"/>
</dbReference>
<evidence type="ECO:0000256" key="5">
    <source>
        <dbReference type="ARBA" id="ARBA00022692"/>
    </source>
</evidence>
<comment type="caution">
    <text evidence="10">The sequence shown here is derived from an EMBL/GenBank/DDBJ whole genome shotgun (WGS) entry which is preliminary data.</text>
</comment>
<keyword evidence="3" id="KW-0813">Transport</keyword>
<feature type="transmembrane region" description="Helical" evidence="9">
    <location>
        <begin position="157"/>
        <end position="176"/>
    </location>
</feature>
<feature type="transmembrane region" description="Helical" evidence="9">
    <location>
        <begin position="275"/>
        <end position="293"/>
    </location>
</feature>
<evidence type="ECO:0000256" key="6">
    <source>
        <dbReference type="ARBA" id="ARBA00022989"/>
    </source>
</evidence>
<evidence type="ECO:0000313" key="11">
    <source>
        <dbReference type="Proteomes" id="UP001165082"/>
    </source>
</evidence>
<name>A0A9W7E0Y1_9STRA</name>
<reference evidence="10" key="1">
    <citation type="submission" date="2022-07" db="EMBL/GenBank/DDBJ databases">
        <title>Genome analysis of Parmales, a sister group of diatoms, reveals the evolutionary specialization of diatoms from phago-mixotrophs to photoautotrophs.</title>
        <authorList>
            <person name="Ban H."/>
            <person name="Sato S."/>
            <person name="Yoshikawa S."/>
            <person name="Kazumasa Y."/>
            <person name="Nakamura Y."/>
            <person name="Ichinomiya M."/>
            <person name="Saitoh K."/>
            <person name="Sato N."/>
            <person name="Blanc-Mathieu R."/>
            <person name="Endo H."/>
            <person name="Kuwata A."/>
            <person name="Ogata H."/>
        </authorList>
    </citation>
    <scope>NUCLEOTIDE SEQUENCE</scope>
</reference>
<dbReference type="Gene3D" id="1.20.1250.20">
    <property type="entry name" value="MFS general substrate transporter like domains"/>
    <property type="match status" value="1"/>
</dbReference>
<feature type="compositionally biased region" description="Basic and acidic residues" evidence="8">
    <location>
        <begin position="462"/>
        <end position="474"/>
    </location>
</feature>
<evidence type="ECO:0000256" key="4">
    <source>
        <dbReference type="ARBA" id="ARBA00022475"/>
    </source>
</evidence>
<dbReference type="InterPro" id="IPR036259">
    <property type="entry name" value="MFS_trans_sf"/>
</dbReference>
<evidence type="ECO:0000256" key="2">
    <source>
        <dbReference type="ARBA" id="ARBA00008335"/>
    </source>
</evidence>
<feature type="transmembrane region" description="Helical" evidence="9">
    <location>
        <begin position="299"/>
        <end position="318"/>
    </location>
</feature>
<proteinExistence type="inferred from homology"/>
<feature type="region of interest" description="Disordered" evidence="8">
    <location>
        <begin position="222"/>
        <end position="248"/>
    </location>
</feature>
<comment type="similarity">
    <text evidence="2">Belongs to the major facilitator superfamily.</text>
</comment>
<accession>A0A9W7E0Y1</accession>
<feature type="transmembrane region" description="Helical" evidence="9">
    <location>
        <begin position="339"/>
        <end position="359"/>
    </location>
</feature>
<evidence type="ECO:0000313" key="10">
    <source>
        <dbReference type="EMBL" id="GMH61878.1"/>
    </source>
</evidence>
<comment type="subcellular location">
    <subcellularLocation>
        <location evidence="1">Cell membrane</location>
        <topology evidence="1">Multi-pass membrane protein</topology>
    </subcellularLocation>
</comment>
<dbReference type="PROSITE" id="PS00872">
    <property type="entry name" value="NA_GALACTOSIDE_SYMP"/>
    <property type="match status" value="1"/>
</dbReference>
<dbReference type="AlphaFoldDB" id="A0A9W7E0Y1"/>
<feature type="region of interest" description="Disordered" evidence="8">
    <location>
        <begin position="457"/>
        <end position="477"/>
    </location>
</feature>
<dbReference type="EMBL" id="BRXZ01005202">
    <property type="protein sequence ID" value="GMH61878.1"/>
    <property type="molecule type" value="Genomic_DNA"/>
</dbReference>
<feature type="transmembrane region" description="Helical" evidence="9">
    <location>
        <begin position="84"/>
        <end position="100"/>
    </location>
</feature>